<dbReference type="SUPFAM" id="SSF47954">
    <property type="entry name" value="Cyclin-like"/>
    <property type="match status" value="2"/>
</dbReference>
<evidence type="ECO:0000313" key="5">
    <source>
        <dbReference type="Proteomes" id="UP000038045"/>
    </source>
</evidence>
<organism evidence="5 6">
    <name type="scientific">Parastrongyloides trichosuri</name>
    <name type="common">Possum-specific nematode worm</name>
    <dbReference type="NCBI Taxonomy" id="131310"/>
    <lineage>
        <taxon>Eukaryota</taxon>
        <taxon>Metazoa</taxon>
        <taxon>Ecdysozoa</taxon>
        <taxon>Nematoda</taxon>
        <taxon>Chromadorea</taxon>
        <taxon>Rhabditida</taxon>
        <taxon>Tylenchina</taxon>
        <taxon>Panagrolaimomorpha</taxon>
        <taxon>Strongyloidoidea</taxon>
        <taxon>Strongyloididae</taxon>
        <taxon>Parastrongyloides</taxon>
    </lineage>
</organism>
<dbReference type="Pfam" id="PF00134">
    <property type="entry name" value="Cyclin_N"/>
    <property type="match status" value="1"/>
</dbReference>
<evidence type="ECO:0000313" key="6">
    <source>
        <dbReference type="WBParaSite" id="PTRK_0001392300.1"/>
    </source>
</evidence>
<keyword evidence="1 2" id="KW-0195">Cyclin</keyword>
<evidence type="ECO:0000256" key="3">
    <source>
        <dbReference type="SAM" id="MobiDB-lite"/>
    </source>
</evidence>
<comment type="similarity">
    <text evidence="2">Belongs to the cyclin family.</text>
</comment>
<dbReference type="SMART" id="SM00385">
    <property type="entry name" value="CYCLIN"/>
    <property type="match status" value="2"/>
</dbReference>
<dbReference type="AlphaFoldDB" id="A0A0N4ZYQ6"/>
<dbReference type="Pfam" id="PF21797">
    <property type="entry name" value="CycT2-like_C"/>
    <property type="match status" value="1"/>
</dbReference>
<feature type="region of interest" description="Disordered" evidence="3">
    <location>
        <begin position="1"/>
        <end position="32"/>
    </location>
</feature>
<dbReference type="WBParaSite" id="PTRK_0001392300.1">
    <property type="protein sequence ID" value="PTRK_0001392300.1"/>
    <property type="gene ID" value="PTRK_0001392300"/>
</dbReference>
<protein>
    <submittedName>
        <fullName evidence="6">Cyclin-like protein</fullName>
    </submittedName>
</protein>
<dbReference type="GO" id="GO:0006357">
    <property type="term" value="P:regulation of transcription by RNA polymerase II"/>
    <property type="evidence" value="ECO:0007669"/>
    <property type="project" value="InterPro"/>
</dbReference>
<feature type="compositionally biased region" description="Polar residues" evidence="3">
    <location>
        <begin position="1"/>
        <end position="13"/>
    </location>
</feature>
<evidence type="ECO:0000259" key="4">
    <source>
        <dbReference type="SMART" id="SM00385"/>
    </source>
</evidence>
<dbReference type="PIRSF" id="PIRSF036580">
    <property type="entry name" value="Cyclin_L"/>
    <property type="match status" value="1"/>
</dbReference>
<dbReference type="InterPro" id="IPR036915">
    <property type="entry name" value="Cyclin-like_sf"/>
</dbReference>
<feature type="domain" description="Cyclin-like" evidence="4">
    <location>
        <begin position="99"/>
        <end position="208"/>
    </location>
</feature>
<dbReference type="GO" id="GO:0016538">
    <property type="term" value="F:cyclin-dependent protein serine/threonine kinase regulator activity"/>
    <property type="evidence" value="ECO:0007669"/>
    <property type="project" value="InterPro"/>
</dbReference>
<dbReference type="InterPro" id="IPR013763">
    <property type="entry name" value="Cyclin-like_dom"/>
</dbReference>
<dbReference type="InterPro" id="IPR006671">
    <property type="entry name" value="Cyclin_N"/>
</dbReference>
<dbReference type="Proteomes" id="UP000038045">
    <property type="component" value="Unplaced"/>
</dbReference>
<dbReference type="Gene3D" id="1.10.472.10">
    <property type="entry name" value="Cyclin-like"/>
    <property type="match status" value="2"/>
</dbReference>
<dbReference type="CDD" id="cd20532">
    <property type="entry name" value="CYCLIN_CCNL_rpt1"/>
    <property type="match status" value="1"/>
</dbReference>
<feature type="domain" description="Cyclin-like" evidence="4">
    <location>
        <begin position="221"/>
        <end position="308"/>
    </location>
</feature>
<evidence type="ECO:0000256" key="2">
    <source>
        <dbReference type="RuleBase" id="RU000383"/>
    </source>
</evidence>
<dbReference type="InterPro" id="IPR043198">
    <property type="entry name" value="Cyclin/Ssn8"/>
</dbReference>
<evidence type="ECO:0000256" key="1">
    <source>
        <dbReference type="ARBA" id="ARBA00023127"/>
    </source>
</evidence>
<accession>A0A0N4ZYQ6</accession>
<name>A0A0N4ZYQ6_PARTI</name>
<keyword evidence="5" id="KW-1185">Reference proteome</keyword>
<sequence length="345" mass="40177">MNEPSNIDSTILKENSKKDEHTNGIQKESEEVNDIEKIRNKIKPSSFGLKPKNSSVCIDSDKWYLTLQESSKKLLTNPPSIKDGIPLHIEQELRYLGCELIQTLTILLKMPQTAAATGQILYQRFYYQKSFAKYFFEYAVMACVFLASKIEESPRRCREVINTFDRMQKRHSLKNTPEAFNEIPPIDLDEAYVHLKNNVIKIERQILKTLGFVVYVNHPHKWIYVFAHALKQTDNVELIGKAWSYMNDGLRTDIFLRYQPNTIACACLYLASKTLTIPISLPKKPRPWYEIFNVYEKDVVDISKILFSMYKRHKSVDWIKLRSYVKKISPKNMPSTATADRCDFT</sequence>
<proteinExistence type="inferred from homology"/>
<dbReference type="PANTHER" id="PTHR10026">
    <property type="entry name" value="CYCLIN"/>
    <property type="match status" value="1"/>
</dbReference>
<feature type="compositionally biased region" description="Basic and acidic residues" evidence="3">
    <location>
        <begin position="14"/>
        <end position="32"/>
    </location>
</feature>
<dbReference type="STRING" id="131310.A0A0N4ZYQ6"/>
<dbReference type="CDD" id="cd20533">
    <property type="entry name" value="CYCLIN_CCNL_rpt2"/>
    <property type="match status" value="1"/>
</dbReference>
<reference evidence="6" key="1">
    <citation type="submission" date="2017-02" db="UniProtKB">
        <authorList>
            <consortium name="WormBaseParasite"/>
        </authorList>
    </citation>
    <scope>IDENTIFICATION</scope>
</reference>